<gene>
    <name evidence="1" type="ORF">FDF70_17815</name>
</gene>
<protein>
    <submittedName>
        <fullName evidence="1">Uncharacterized protein</fullName>
    </submittedName>
</protein>
<organism evidence="1 2">
    <name type="scientific">Clostridium sporogenes</name>
    <dbReference type="NCBI Taxonomy" id="1509"/>
    <lineage>
        <taxon>Bacteria</taxon>
        <taxon>Bacillati</taxon>
        <taxon>Bacillota</taxon>
        <taxon>Clostridia</taxon>
        <taxon>Eubacteriales</taxon>
        <taxon>Clostridiaceae</taxon>
        <taxon>Clostridium</taxon>
    </lineage>
</organism>
<accession>A0A7X5PC48</accession>
<dbReference type="Proteomes" id="UP000486601">
    <property type="component" value="Unassembled WGS sequence"/>
</dbReference>
<proteinExistence type="predicted"/>
<evidence type="ECO:0000313" key="2">
    <source>
        <dbReference type="Proteomes" id="UP000486601"/>
    </source>
</evidence>
<dbReference type="RefSeq" id="WP_052263793.1">
    <property type="nucleotide sequence ID" value="NZ_SXAL01000023.1"/>
</dbReference>
<sequence>MYFAQLDDEGKSFKCYVAEEIIVHDDIIYSSEMEKEVDEFCKEWNKTMKYYTYNEVKNLTKGTNLIVLLTVIGEDYIGLAQQDKLYKIKKNNNHFYEKYDFLVCTKVLEKNNNYLIPIGYSDEDQWLEQEEEYKQKLSSNEVFDEENEILKICKELKYENGSEFCWNNISKNIVEYFEELEDIKDDIEFNYMLYTVVKRCYQENFPIQEYRLFEIPYGDNNGWIMDFVHGQDYDNFHIRKLKNIKFREIDFWVKKNGIAIPQFFNPETSGQWNAADCNSAVWYEQNKVLIPPQASKYYIYKLENGECGIAIEKKDLPLIGEVSKVIEAETIIKTYEAE</sequence>
<comment type="caution">
    <text evidence="1">The sequence shown here is derived from an EMBL/GenBank/DDBJ whole genome shotgun (WGS) entry which is preliminary data.</text>
</comment>
<reference evidence="1 2" key="1">
    <citation type="submission" date="2019-04" db="EMBL/GenBank/DDBJ databases">
        <title>Genome sequencing of Clostridium botulinum Groups I-IV and Clostridium butyricum.</title>
        <authorList>
            <person name="Brunt J."/>
            <person name="Van Vliet A.H.M."/>
            <person name="Stringer S.C."/>
            <person name="Carter A.T."/>
            <person name="Peck M.W."/>
        </authorList>
    </citation>
    <scope>NUCLEOTIDE SEQUENCE [LARGE SCALE GENOMIC DNA]</scope>
    <source>
        <strain evidence="1 2">IFR 18/108</strain>
    </source>
</reference>
<dbReference type="EMBL" id="SXCS01000012">
    <property type="protein sequence ID" value="NFR63285.1"/>
    <property type="molecule type" value="Genomic_DNA"/>
</dbReference>
<dbReference type="AlphaFoldDB" id="A0A7X5PC48"/>
<name>A0A7X5PC48_CLOSG</name>
<evidence type="ECO:0000313" key="1">
    <source>
        <dbReference type="EMBL" id="NFR63285.1"/>
    </source>
</evidence>